<dbReference type="PANTHER" id="PTHR30336:SF4">
    <property type="entry name" value="ENVELOPE BIOGENESIS FACTOR ELYC"/>
    <property type="match status" value="1"/>
</dbReference>
<feature type="domain" description="DUF218" evidence="2">
    <location>
        <begin position="81"/>
        <end position="241"/>
    </location>
</feature>
<accession>A0ABV8ZUU2</accession>
<evidence type="ECO:0000256" key="1">
    <source>
        <dbReference type="SAM" id="Phobius"/>
    </source>
</evidence>
<comment type="caution">
    <text evidence="3">The sequence shown here is derived from an EMBL/GenBank/DDBJ whole genome shotgun (WGS) entry which is preliminary data.</text>
</comment>
<dbReference type="InterPro" id="IPR003848">
    <property type="entry name" value="DUF218"/>
</dbReference>
<dbReference type="CDD" id="cd06259">
    <property type="entry name" value="YdcF-like"/>
    <property type="match status" value="1"/>
</dbReference>
<evidence type="ECO:0000313" key="3">
    <source>
        <dbReference type="EMBL" id="MFC4491468.1"/>
    </source>
</evidence>
<gene>
    <name evidence="3" type="ORF">ACFO0R_17805</name>
</gene>
<keyword evidence="1" id="KW-1133">Transmembrane helix</keyword>
<organism evidence="3 4">
    <name type="scientific">Chromobacterium aquaticum</name>
    <dbReference type="NCBI Taxonomy" id="467180"/>
    <lineage>
        <taxon>Bacteria</taxon>
        <taxon>Pseudomonadati</taxon>
        <taxon>Pseudomonadota</taxon>
        <taxon>Betaproteobacteria</taxon>
        <taxon>Neisseriales</taxon>
        <taxon>Chromobacteriaceae</taxon>
        <taxon>Chromobacterium</taxon>
    </lineage>
</organism>
<proteinExistence type="predicted"/>
<dbReference type="EMBL" id="JBHSEK010000014">
    <property type="protein sequence ID" value="MFC4491468.1"/>
    <property type="molecule type" value="Genomic_DNA"/>
</dbReference>
<dbReference type="Gene3D" id="3.40.50.620">
    <property type="entry name" value="HUPs"/>
    <property type="match status" value="1"/>
</dbReference>
<dbReference type="Proteomes" id="UP001595999">
    <property type="component" value="Unassembled WGS sequence"/>
</dbReference>
<feature type="transmembrane region" description="Helical" evidence="1">
    <location>
        <begin position="41"/>
        <end position="62"/>
    </location>
</feature>
<sequence>MSPQVLSHLLLGSLLLPPLNLLLMMLFGLGLRRRWPRLGGLLLALGMAGLYALSTPMLAMWLNRGLEVYPALDAGQLARVDAIVVLSGGKKPAPEYGGMEPGADSLARLRYGARLARQSGKPLLLSGGAPQGGEAEAAVMARVLRQDYGLSPRWVETRSDTTLENARYAAAMLRADGVERIALVSQGWHLRRALPMFQRQGLEVSAAPTGFIRYDGGGIAWYLPSGRAMQESHSALREWLGILFYRLKGE</sequence>
<dbReference type="Pfam" id="PF02698">
    <property type="entry name" value="DUF218"/>
    <property type="match status" value="1"/>
</dbReference>
<keyword evidence="4" id="KW-1185">Reference proteome</keyword>
<keyword evidence="1" id="KW-0812">Transmembrane</keyword>
<dbReference type="RefSeq" id="WP_231461465.1">
    <property type="nucleotide sequence ID" value="NZ_JAJOHW010000034.1"/>
</dbReference>
<keyword evidence="1" id="KW-0472">Membrane</keyword>
<reference evidence="4" key="1">
    <citation type="journal article" date="2019" name="Int. J. Syst. Evol. Microbiol.">
        <title>The Global Catalogue of Microorganisms (GCM) 10K type strain sequencing project: providing services to taxonomists for standard genome sequencing and annotation.</title>
        <authorList>
            <consortium name="The Broad Institute Genomics Platform"/>
            <consortium name="The Broad Institute Genome Sequencing Center for Infectious Disease"/>
            <person name="Wu L."/>
            <person name="Ma J."/>
        </authorList>
    </citation>
    <scope>NUCLEOTIDE SEQUENCE [LARGE SCALE GENOMIC DNA]</scope>
    <source>
        <strain evidence="4">CGMCC 4.7608</strain>
    </source>
</reference>
<dbReference type="InterPro" id="IPR014729">
    <property type="entry name" value="Rossmann-like_a/b/a_fold"/>
</dbReference>
<evidence type="ECO:0000313" key="4">
    <source>
        <dbReference type="Proteomes" id="UP001595999"/>
    </source>
</evidence>
<evidence type="ECO:0000259" key="2">
    <source>
        <dbReference type="Pfam" id="PF02698"/>
    </source>
</evidence>
<protein>
    <submittedName>
        <fullName evidence="3">YdcF family protein</fullName>
    </submittedName>
</protein>
<name>A0ABV8ZUU2_9NEIS</name>
<feature type="transmembrane region" description="Helical" evidence="1">
    <location>
        <begin position="6"/>
        <end position="29"/>
    </location>
</feature>
<dbReference type="PANTHER" id="PTHR30336">
    <property type="entry name" value="INNER MEMBRANE PROTEIN, PROBABLE PERMEASE"/>
    <property type="match status" value="1"/>
</dbReference>
<dbReference type="InterPro" id="IPR051599">
    <property type="entry name" value="Cell_Envelope_Assoc"/>
</dbReference>